<evidence type="ECO:0000256" key="3">
    <source>
        <dbReference type="ARBA" id="ARBA00022692"/>
    </source>
</evidence>
<dbReference type="AlphaFoldDB" id="W7TMY7"/>
<feature type="transmembrane region" description="Helical" evidence="11">
    <location>
        <begin position="216"/>
        <end position="236"/>
    </location>
</feature>
<accession>W7TMY7</accession>
<dbReference type="OrthoDB" id="416585at2759"/>
<organism evidence="13 14">
    <name type="scientific">Nannochloropsis gaditana</name>
    <dbReference type="NCBI Taxonomy" id="72520"/>
    <lineage>
        <taxon>Eukaryota</taxon>
        <taxon>Sar</taxon>
        <taxon>Stramenopiles</taxon>
        <taxon>Ochrophyta</taxon>
        <taxon>Eustigmatophyceae</taxon>
        <taxon>Eustigmatales</taxon>
        <taxon>Monodopsidaceae</taxon>
        <taxon>Nannochloropsis</taxon>
    </lineage>
</organism>
<evidence type="ECO:0000256" key="7">
    <source>
        <dbReference type="ARBA" id="ARBA00023065"/>
    </source>
</evidence>
<evidence type="ECO:0000256" key="4">
    <source>
        <dbReference type="ARBA" id="ARBA00022737"/>
    </source>
</evidence>
<feature type="transmembrane region" description="Helical" evidence="11">
    <location>
        <begin position="125"/>
        <end position="148"/>
    </location>
</feature>
<reference evidence="13 14" key="1">
    <citation type="journal article" date="2014" name="Mol. Plant">
        <title>Chromosome Scale Genome Assembly and Transcriptome Profiling of Nannochloropsis gaditana in Nitrogen Depletion.</title>
        <authorList>
            <person name="Corteggiani Carpinelli E."/>
            <person name="Telatin A."/>
            <person name="Vitulo N."/>
            <person name="Forcato C."/>
            <person name="D'Angelo M."/>
            <person name="Schiavon R."/>
            <person name="Vezzi A."/>
            <person name="Giacometti G.M."/>
            <person name="Morosinotto T."/>
            <person name="Valle G."/>
        </authorList>
    </citation>
    <scope>NUCLEOTIDE SEQUENCE [LARGE SCALE GENOMIC DNA]</scope>
    <source>
        <strain evidence="13 14">B-31</strain>
    </source>
</reference>
<feature type="domain" description="Ion transport" evidence="12">
    <location>
        <begin position="639"/>
        <end position="867"/>
    </location>
</feature>
<feature type="transmembrane region" description="Helical" evidence="11">
    <location>
        <begin position="741"/>
        <end position="763"/>
    </location>
</feature>
<dbReference type="PANTHER" id="PTHR46988:SF2">
    <property type="entry name" value="TWO PORE CALCIUM CHANNEL PROTEIN 1"/>
    <property type="match status" value="1"/>
</dbReference>
<dbReference type="Gene3D" id="1.10.287.70">
    <property type="match status" value="2"/>
</dbReference>
<evidence type="ECO:0000256" key="10">
    <source>
        <dbReference type="SAM" id="MobiDB-lite"/>
    </source>
</evidence>
<dbReference type="InterPro" id="IPR005821">
    <property type="entry name" value="Ion_trans_dom"/>
</dbReference>
<feature type="compositionally biased region" description="Acidic residues" evidence="10">
    <location>
        <begin position="518"/>
        <end position="534"/>
    </location>
</feature>
<feature type="compositionally biased region" description="Basic and acidic residues" evidence="10">
    <location>
        <begin position="883"/>
        <end position="897"/>
    </location>
</feature>
<feature type="transmembrane region" description="Helical" evidence="11">
    <location>
        <begin position="248"/>
        <end position="271"/>
    </location>
</feature>
<comment type="subcellular location">
    <subcellularLocation>
        <location evidence="1">Membrane</location>
        <topology evidence="1">Multi-pass membrane protein</topology>
    </subcellularLocation>
</comment>
<keyword evidence="8 11" id="KW-0472">Membrane</keyword>
<evidence type="ECO:0000259" key="12">
    <source>
        <dbReference type="Pfam" id="PF00520"/>
    </source>
</evidence>
<feature type="transmembrane region" description="Helical" evidence="11">
    <location>
        <begin position="160"/>
        <end position="181"/>
    </location>
</feature>
<keyword evidence="2" id="KW-0813">Transport</keyword>
<dbReference type="InterPro" id="IPR044581">
    <property type="entry name" value="TPC1_plant"/>
</dbReference>
<keyword evidence="3 11" id="KW-0812">Transmembrane</keyword>
<dbReference type="GO" id="GO:0005245">
    <property type="term" value="F:voltage-gated calcium channel activity"/>
    <property type="evidence" value="ECO:0007669"/>
    <property type="project" value="InterPro"/>
</dbReference>
<evidence type="ECO:0000313" key="14">
    <source>
        <dbReference type="Proteomes" id="UP000019335"/>
    </source>
</evidence>
<feature type="transmembrane region" description="Helical" evidence="11">
    <location>
        <begin position="291"/>
        <end position="319"/>
    </location>
</feature>
<feature type="transmembrane region" description="Helical" evidence="11">
    <location>
        <begin position="553"/>
        <end position="584"/>
    </location>
</feature>
<dbReference type="Pfam" id="PF00520">
    <property type="entry name" value="Ion_trans"/>
    <property type="match status" value="2"/>
</dbReference>
<evidence type="ECO:0000256" key="2">
    <source>
        <dbReference type="ARBA" id="ARBA00022448"/>
    </source>
</evidence>
<evidence type="ECO:0000313" key="13">
    <source>
        <dbReference type="EMBL" id="EWM21776.1"/>
    </source>
</evidence>
<protein>
    <submittedName>
        <fullName evidence="13">Ion transport</fullName>
    </submittedName>
</protein>
<feature type="domain" description="Ion transport" evidence="12">
    <location>
        <begin position="113"/>
        <end position="326"/>
    </location>
</feature>
<keyword evidence="4" id="KW-0677">Repeat</keyword>
<dbReference type="InterPro" id="IPR027359">
    <property type="entry name" value="Volt_channel_dom_sf"/>
</dbReference>
<feature type="region of interest" description="Disordered" evidence="10">
    <location>
        <begin position="866"/>
        <end position="897"/>
    </location>
</feature>
<dbReference type="EMBL" id="AZIL01002362">
    <property type="protein sequence ID" value="EWM21776.1"/>
    <property type="molecule type" value="Genomic_DNA"/>
</dbReference>
<keyword evidence="6 11" id="KW-1133">Transmembrane helix</keyword>
<comment type="caution">
    <text evidence="13">The sequence shown here is derived from an EMBL/GenBank/DDBJ whole genome shotgun (WGS) entry which is preliminary data.</text>
</comment>
<evidence type="ECO:0000256" key="8">
    <source>
        <dbReference type="ARBA" id="ARBA00023136"/>
    </source>
</evidence>
<feature type="transmembrane region" description="Helical" evidence="11">
    <location>
        <begin position="66"/>
        <end position="84"/>
    </location>
</feature>
<evidence type="ECO:0000256" key="6">
    <source>
        <dbReference type="ARBA" id="ARBA00022989"/>
    </source>
</evidence>
<feature type="region of interest" description="Disordered" evidence="10">
    <location>
        <begin position="512"/>
        <end position="535"/>
    </location>
</feature>
<dbReference type="GO" id="GO:0016020">
    <property type="term" value="C:membrane"/>
    <property type="evidence" value="ECO:0007669"/>
    <property type="project" value="UniProtKB-SubCell"/>
</dbReference>
<dbReference type="Proteomes" id="UP000019335">
    <property type="component" value="Unassembled WGS sequence"/>
</dbReference>
<dbReference type="Gene3D" id="1.20.120.350">
    <property type="entry name" value="Voltage-gated potassium channels. Chain C"/>
    <property type="match status" value="1"/>
</dbReference>
<dbReference type="SUPFAM" id="SSF81324">
    <property type="entry name" value="Voltage-gated potassium channels"/>
    <property type="match status" value="2"/>
</dbReference>
<evidence type="ECO:0000256" key="9">
    <source>
        <dbReference type="ARBA" id="ARBA00023303"/>
    </source>
</evidence>
<name>W7TMY7_9STRA</name>
<keyword evidence="14" id="KW-1185">Reference proteome</keyword>
<feature type="transmembrane region" description="Helical" evidence="11">
    <location>
        <begin position="637"/>
        <end position="658"/>
    </location>
</feature>
<gene>
    <name evidence="13" type="ORF">Naga_100188g7</name>
</gene>
<proteinExistence type="predicted"/>
<sequence>MATAPLTRGEGQHEPDGYPYQLHNFEDTVQKAVFCIKDGLDRLIRFHPVVGSPWANWAHRQRLRTVGYILPWLAIWTLILLTFIETPMWCLRDPSTCDPRSSQSELYPRVTSRFVGRAPALTTEFIALSVLAVDYILQIIAEGLLVVTCRPWARGFWHQMLLGASFLSLVISALFPSPWTFRVAPFLRILFLATYSRRLRQEMQLIVRILPQFGKALVLLLSFFLVYAILGLSLFSSTSKNKADAQEAALYFPNFRGAITSVWNLFLYWTFPNMMVLRDPETGKYLPPNVVLTLWVFSFMIIVIYFVLNLALAIVVDVYNEQNREREKRRKMDRQVSMAQAFSLLAVPSGLPPHGSSGQVEAWAAVEDSLMMPATNDPFFRPLASVARSSFVGASASMSTPTAVSSPALPSSTAPVQAVPGHVMRQALLLLSTFSSVPRLTAHTLDLLLGNLTKGDDGWVRKASFMRLPDLLAAVSRKQNHRQPGMHRHHYHRRQQKHHGERTIAQGAYVHAGAGGEEGGEDEEEDGGGEEDEGEGRMRFVDLWCPRLASSRIFAYVSVFVQSAFLEYFIDAVIIANLALAIAANGNGAPPSSPGPTPAPDLTSTTVRTLFTMGAEFHGAVEEGAASKETLLSHRDFSFMAAGIFTLEAVAKLFVYGWKQYVASYMNLFDATLTLLTVGGAIYEVVGSCGGTGHQGSQFHQPFLVFELLRILRLFRALMAIPQFRSTGHAFLKILPSASSLFLNLFAVTFLFAACGLEIYGGLVNTDPARPQLSVLTPTYYYENGLFLFNFNDLGGGFIILVEILIDSSLIQPFYEAFGALVEGNGAGARVGTLIFFVLYYCIGQLVVLNIVVAFILDAFMYESEKEEEGLEENRASRRAMRRQPEGGELSREKGSL</sequence>
<evidence type="ECO:0000256" key="5">
    <source>
        <dbReference type="ARBA" id="ARBA00022837"/>
    </source>
</evidence>
<feature type="transmembrane region" description="Helical" evidence="11">
    <location>
        <begin position="665"/>
        <end position="683"/>
    </location>
</feature>
<evidence type="ECO:0000256" key="1">
    <source>
        <dbReference type="ARBA" id="ARBA00004141"/>
    </source>
</evidence>
<evidence type="ECO:0000256" key="11">
    <source>
        <dbReference type="SAM" id="Phobius"/>
    </source>
</evidence>
<keyword evidence="7" id="KW-0406">Ion transport</keyword>
<feature type="transmembrane region" description="Helical" evidence="11">
    <location>
        <begin position="834"/>
        <end position="857"/>
    </location>
</feature>
<keyword evidence="5" id="KW-0106">Calcium</keyword>
<dbReference type="PANTHER" id="PTHR46988">
    <property type="entry name" value="TWO PORE CALCIUM CHANNEL PROTEIN 1"/>
    <property type="match status" value="1"/>
</dbReference>
<keyword evidence="9" id="KW-0407">Ion channel</keyword>